<reference evidence="1 2" key="1">
    <citation type="submission" date="2016-11" db="EMBL/GenBank/DDBJ databases">
        <authorList>
            <person name="Jaros S."/>
            <person name="Januszkiewicz K."/>
            <person name="Wedrychowicz H."/>
        </authorList>
    </citation>
    <scope>NUCLEOTIDE SEQUENCE [LARGE SCALE GENOMIC DNA]</scope>
    <source>
        <strain evidence="1 2">DSM 44523</strain>
    </source>
</reference>
<organism evidence="1 2">
    <name type="scientific">Streptoalloteichus hindustanus</name>
    <dbReference type="NCBI Taxonomy" id="2017"/>
    <lineage>
        <taxon>Bacteria</taxon>
        <taxon>Bacillati</taxon>
        <taxon>Actinomycetota</taxon>
        <taxon>Actinomycetes</taxon>
        <taxon>Pseudonocardiales</taxon>
        <taxon>Pseudonocardiaceae</taxon>
        <taxon>Streptoalloteichus</taxon>
    </lineage>
</organism>
<dbReference type="InterPro" id="IPR029063">
    <property type="entry name" value="SAM-dependent_MTases_sf"/>
</dbReference>
<keyword evidence="2" id="KW-1185">Reference proteome</keyword>
<gene>
    <name evidence="1" type="ORF">SAMN05444320_105158</name>
</gene>
<dbReference type="Gene3D" id="3.40.50.150">
    <property type="entry name" value="Vaccinia Virus protein VP39"/>
    <property type="match status" value="1"/>
</dbReference>
<proteinExistence type="predicted"/>
<dbReference type="EMBL" id="FQVN01000005">
    <property type="protein sequence ID" value="SHF83265.1"/>
    <property type="molecule type" value="Genomic_DNA"/>
</dbReference>
<keyword evidence="1" id="KW-0808">Transferase</keyword>
<dbReference type="STRING" id="2017.SAMN05444320_105158"/>
<evidence type="ECO:0000313" key="1">
    <source>
        <dbReference type="EMBL" id="SHF83265.1"/>
    </source>
</evidence>
<name>A0A1M5EVJ6_STRHI</name>
<dbReference type="CDD" id="cd02440">
    <property type="entry name" value="AdoMet_MTases"/>
    <property type="match status" value="1"/>
</dbReference>
<protein>
    <submittedName>
        <fullName evidence="1">Methyltransferase domain-containing protein</fullName>
    </submittedName>
</protein>
<dbReference type="SUPFAM" id="SSF53335">
    <property type="entry name" value="S-adenosyl-L-methionine-dependent methyltransferases"/>
    <property type="match status" value="1"/>
</dbReference>
<sequence>MATEALSGSRSTHLRVDEEFELGLQRVLESETVWLACFAGIVDWVREFYSTTGSWWARADARLGERDWRRVGLLREHAGGEPKRVLELGSGYGTTAVATAKAGHEVTAVEISDRADHLGDFADDVRPGSLTVHKADFFEVDLPGSFDVVCYWNGFGVGTDADQRRLLTRIAAEWLRPGGLALVDVFNPLVWARWDGDEEHKLPDVAAGYDHELWQRTAFDPVTCTAIDTWWEAANPERKISQALRCYTPADLSLLLAGTGLALTGITVGDRAFPPAPHPGLRALLQEHHEYLAVLRPLPRRPLADNDVRLRGEVGRDGGR</sequence>
<dbReference type="GO" id="GO:0008168">
    <property type="term" value="F:methyltransferase activity"/>
    <property type="evidence" value="ECO:0007669"/>
    <property type="project" value="UniProtKB-KW"/>
</dbReference>
<dbReference type="GO" id="GO:0032259">
    <property type="term" value="P:methylation"/>
    <property type="evidence" value="ECO:0007669"/>
    <property type="project" value="UniProtKB-KW"/>
</dbReference>
<dbReference type="Proteomes" id="UP000184501">
    <property type="component" value="Unassembled WGS sequence"/>
</dbReference>
<keyword evidence="1" id="KW-0489">Methyltransferase</keyword>
<dbReference type="AlphaFoldDB" id="A0A1M5EVJ6"/>
<evidence type="ECO:0000313" key="2">
    <source>
        <dbReference type="Proteomes" id="UP000184501"/>
    </source>
</evidence>
<accession>A0A1M5EVJ6</accession>
<dbReference type="Pfam" id="PF13489">
    <property type="entry name" value="Methyltransf_23"/>
    <property type="match status" value="1"/>
</dbReference>